<comment type="function">
    <text evidence="10 12">F(1)F(0) ATP synthase produces ATP from ADP in the presence of a proton or sodium gradient. F-type ATPases consist of two structural domains, F(1) containing the extramembraneous catalytic core and F(0) containing the membrane proton channel, linked together by a central stalk and a peripheral stalk. During catalysis, ATP synthesis in the catalytic domain of F(1) is coupled via a rotary mechanism of the central stalk subunits to proton translocation.</text>
</comment>
<keyword evidence="9 12" id="KW-0066">ATP synthesis</keyword>
<feature type="coiled-coil region" evidence="14">
    <location>
        <begin position="67"/>
        <end position="163"/>
    </location>
</feature>
<evidence type="ECO:0000256" key="7">
    <source>
        <dbReference type="ARBA" id="ARBA00023065"/>
    </source>
</evidence>
<reference evidence="15 16" key="1">
    <citation type="submission" date="2019-12" db="EMBL/GenBank/DDBJ databases">
        <title>Defluviitalea raffinosedens, isolated from a biogas fermenter, genome sequencing and characterization.</title>
        <authorList>
            <person name="Rettenmaier R."/>
            <person name="Schneider M."/>
            <person name="Neuhaus K."/>
            <person name="Liebl W."/>
            <person name="Zverlov V."/>
        </authorList>
    </citation>
    <scope>NUCLEOTIDE SEQUENCE [LARGE SCALE GENOMIC DNA]</scope>
    <source>
        <strain evidence="15 16">249c-K6</strain>
    </source>
</reference>
<evidence type="ECO:0000256" key="4">
    <source>
        <dbReference type="ARBA" id="ARBA00022692"/>
    </source>
</evidence>
<feature type="transmembrane region" description="Helical" evidence="12">
    <location>
        <begin position="40"/>
        <end position="63"/>
    </location>
</feature>
<keyword evidence="2 12" id="KW-0813">Transport</keyword>
<dbReference type="GO" id="GO:0046933">
    <property type="term" value="F:proton-transporting ATP synthase activity, rotational mechanism"/>
    <property type="evidence" value="ECO:0007669"/>
    <property type="project" value="UniProtKB-UniRule"/>
</dbReference>
<sequence length="200" mass="23071">MKGISPSFHMKESMILLEGQGWRKEDLLLGGSLLSFDKQFLFSLGFQLINTLILFFILAKLLFKPLRNFMQKRTERIQSQLEQAKAEEEKALKLKAEYESKLQDIKKEADAILKEAREKALKQESSIIEQARQESETIRNRALADIEREKAKVTDEMKREIIEVASLMAGKFIASSIDSEKHNDLINEVIEQMGDVSWHN</sequence>
<dbReference type="GO" id="GO:0046961">
    <property type="term" value="F:proton-transporting ATPase activity, rotational mechanism"/>
    <property type="evidence" value="ECO:0007669"/>
    <property type="project" value="TreeGrafter"/>
</dbReference>
<keyword evidence="7 12" id="KW-0406">Ion transport</keyword>
<evidence type="ECO:0000256" key="14">
    <source>
        <dbReference type="SAM" id="Coils"/>
    </source>
</evidence>
<dbReference type="HAMAP" id="MF_01398">
    <property type="entry name" value="ATP_synth_b_bprime"/>
    <property type="match status" value="1"/>
</dbReference>
<comment type="caution">
    <text evidence="15">The sequence shown here is derived from an EMBL/GenBank/DDBJ whole genome shotgun (WGS) entry which is preliminary data.</text>
</comment>
<keyword evidence="14" id="KW-0175">Coiled coil</keyword>
<dbReference type="NCBIfam" id="TIGR01144">
    <property type="entry name" value="ATP_synt_b"/>
    <property type="match status" value="1"/>
</dbReference>
<evidence type="ECO:0000256" key="11">
    <source>
        <dbReference type="ARBA" id="ARBA00037847"/>
    </source>
</evidence>
<comment type="function">
    <text evidence="12">Component of the F(0) channel, it forms part of the peripheral stalk, linking F(1) to F(0).</text>
</comment>
<dbReference type="Pfam" id="PF00430">
    <property type="entry name" value="ATP-synt_B"/>
    <property type="match status" value="1"/>
</dbReference>
<evidence type="ECO:0000256" key="10">
    <source>
        <dbReference type="ARBA" id="ARBA00025198"/>
    </source>
</evidence>
<dbReference type="GO" id="GO:0012505">
    <property type="term" value="C:endomembrane system"/>
    <property type="evidence" value="ECO:0007669"/>
    <property type="project" value="UniProtKB-SubCell"/>
</dbReference>
<evidence type="ECO:0000256" key="8">
    <source>
        <dbReference type="ARBA" id="ARBA00023136"/>
    </source>
</evidence>
<dbReference type="InterPro" id="IPR002146">
    <property type="entry name" value="ATP_synth_b/b'su_bac/chlpt"/>
</dbReference>
<evidence type="ECO:0000256" key="12">
    <source>
        <dbReference type="HAMAP-Rule" id="MF_01398"/>
    </source>
</evidence>
<dbReference type="InterPro" id="IPR005864">
    <property type="entry name" value="ATP_synth_F0_bsu_bac"/>
</dbReference>
<keyword evidence="4 12" id="KW-0812">Transmembrane</keyword>
<keyword evidence="3 12" id="KW-0138">CF(0)</keyword>
<keyword evidence="8 12" id="KW-0472">Membrane</keyword>
<comment type="subunit">
    <text evidence="12">F-type ATPases have 2 components, F(1) - the catalytic core - and F(0) - the membrane proton channel. F(1) has five subunits: alpha(3), beta(3), gamma(1), delta(1), epsilon(1). F(0) has three main subunits: a(1), b(2) and c(10-14). The alpha and beta chains form an alternating ring which encloses part of the gamma chain. F(1) is attached to F(0) by a central stalk formed by the gamma and epsilon chains, while a peripheral stalk is formed by the delta and b chains.</text>
</comment>
<dbReference type="CDD" id="cd06503">
    <property type="entry name" value="ATP-synt_Fo_b"/>
    <property type="match status" value="1"/>
</dbReference>
<comment type="similarity">
    <text evidence="1 12 13">Belongs to the ATPase B chain family.</text>
</comment>
<dbReference type="GO" id="GO:0005886">
    <property type="term" value="C:plasma membrane"/>
    <property type="evidence" value="ECO:0007669"/>
    <property type="project" value="UniProtKB-SubCell"/>
</dbReference>
<evidence type="ECO:0000256" key="13">
    <source>
        <dbReference type="RuleBase" id="RU003848"/>
    </source>
</evidence>
<evidence type="ECO:0000256" key="3">
    <source>
        <dbReference type="ARBA" id="ARBA00022547"/>
    </source>
</evidence>
<gene>
    <name evidence="12 15" type="primary">atpF</name>
    <name evidence="15" type="ORF">GND95_05635</name>
</gene>
<keyword evidence="5 12" id="KW-0375">Hydrogen ion transport</keyword>
<evidence type="ECO:0000313" key="16">
    <source>
        <dbReference type="Proteomes" id="UP000483018"/>
    </source>
</evidence>
<proteinExistence type="inferred from homology"/>
<dbReference type="Proteomes" id="UP000483018">
    <property type="component" value="Unassembled WGS sequence"/>
</dbReference>
<dbReference type="EMBL" id="WSLF01000003">
    <property type="protein sequence ID" value="KAE9635627.1"/>
    <property type="molecule type" value="Genomic_DNA"/>
</dbReference>
<evidence type="ECO:0000256" key="6">
    <source>
        <dbReference type="ARBA" id="ARBA00022989"/>
    </source>
</evidence>
<dbReference type="SUPFAM" id="SSF81573">
    <property type="entry name" value="F1F0 ATP synthase subunit B, membrane domain"/>
    <property type="match status" value="1"/>
</dbReference>
<organism evidence="15 16">
    <name type="scientific">Defluviitalea raffinosedens</name>
    <dbReference type="NCBI Taxonomy" id="1450156"/>
    <lineage>
        <taxon>Bacteria</taxon>
        <taxon>Bacillati</taxon>
        <taxon>Bacillota</taxon>
        <taxon>Clostridia</taxon>
        <taxon>Lachnospirales</taxon>
        <taxon>Defluviitaleaceae</taxon>
        <taxon>Defluviitalea</taxon>
    </lineage>
</organism>
<keyword evidence="6 12" id="KW-1133">Transmembrane helix</keyword>
<accession>A0A7C8LLI1</accession>
<protein>
    <recommendedName>
        <fullName evidence="12">ATP synthase subunit b</fullName>
    </recommendedName>
    <alternativeName>
        <fullName evidence="12">ATP synthase F(0) sector subunit b</fullName>
    </alternativeName>
    <alternativeName>
        <fullName evidence="12">ATPase subunit I</fullName>
    </alternativeName>
    <alternativeName>
        <fullName evidence="12">F-type ATPase subunit b</fullName>
        <shortName evidence="12">F-ATPase subunit b</shortName>
    </alternativeName>
</protein>
<dbReference type="InterPro" id="IPR050059">
    <property type="entry name" value="ATP_synthase_B_chain"/>
</dbReference>
<keyword evidence="12" id="KW-1003">Cell membrane</keyword>
<dbReference type="AlphaFoldDB" id="A0A7C8LLI1"/>
<evidence type="ECO:0000256" key="2">
    <source>
        <dbReference type="ARBA" id="ARBA00022448"/>
    </source>
</evidence>
<keyword evidence="16" id="KW-1185">Reference proteome</keyword>
<evidence type="ECO:0000256" key="1">
    <source>
        <dbReference type="ARBA" id="ARBA00005513"/>
    </source>
</evidence>
<dbReference type="InterPro" id="IPR028987">
    <property type="entry name" value="ATP_synth_B-like_membr_sf"/>
</dbReference>
<comment type="subcellular location">
    <subcellularLocation>
        <location evidence="12">Cell membrane</location>
        <topology evidence="12">Single-pass membrane protein</topology>
    </subcellularLocation>
    <subcellularLocation>
        <location evidence="11">Endomembrane system</location>
        <topology evidence="11">Single-pass membrane protein</topology>
    </subcellularLocation>
</comment>
<dbReference type="PANTHER" id="PTHR33445:SF2">
    <property type="entry name" value="ATP SYNTHASE SUBUNIT B', CHLOROPLASTIC"/>
    <property type="match status" value="1"/>
</dbReference>
<dbReference type="GO" id="GO:0045259">
    <property type="term" value="C:proton-transporting ATP synthase complex"/>
    <property type="evidence" value="ECO:0007669"/>
    <property type="project" value="UniProtKB-KW"/>
</dbReference>
<evidence type="ECO:0000256" key="5">
    <source>
        <dbReference type="ARBA" id="ARBA00022781"/>
    </source>
</evidence>
<evidence type="ECO:0000313" key="15">
    <source>
        <dbReference type="EMBL" id="KAE9635627.1"/>
    </source>
</evidence>
<name>A0A7C8LLI1_9FIRM</name>
<evidence type="ECO:0000256" key="9">
    <source>
        <dbReference type="ARBA" id="ARBA00023310"/>
    </source>
</evidence>
<dbReference type="PANTHER" id="PTHR33445">
    <property type="entry name" value="ATP SYNTHASE SUBUNIT B', CHLOROPLASTIC"/>
    <property type="match status" value="1"/>
</dbReference>